<dbReference type="AlphaFoldDB" id="A0A0J6SRK7"/>
<sequence>MRNPFLDDPDLVDLPDFLRHLEADIRLAASPSFNRHAARAPVVDIPSEMPPAAPVDARPVAQVRTIPAAATPVPPRRPVLMPSADPRRPSQGSLL</sequence>
<feature type="region of interest" description="Disordered" evidence="1">
    <location>
        <begin position="67"/>
        <end position="95"/>
    </location>
</feature>
<dbReference type="Proteomes" id="UP000035929">
    <property type="component" value="Unassembled WGS sequence"/>
</dbReference>
<name>A0A0J6SRK7_9HYPH</name>
<reference evidence="2 3" key="1">
    <citation type="submission" date="2015-03" db="EMBL/GenBank/DDBJ databases">
        <title>Genome sequencing of Methylobacterium aquaticum DSM16371 type strain.</title>
        <authorList>
            <person name="Chaudhry V."/>
            <person name="Patil P.B."/>
        </authorList>
    </citation>
    <scope>NUCLEOTIDE SEQUENCE [LARGE SCALE GENOMIC DNA]</scope>
    <source>
        <strain evidence="2 3">DSM 16371</strain>
    </source>
</reference>
<organism evidence="2 3">
    <name type="scientific">Methylobacterium aquaticum</name>
    <dbReference type="NCBI Taxonomy" id="270351"/>
    <lineage>
        <taxon>Bacteria</taxon>
        <taxon>Pseudomonadati</taxon>
        <taxon>Pseudomonadota</taxon>
        <taxon>Alphaproteobacteria</taxon>
        <taxon>Hyphomicrobiales</taxon>
        <taxon>Methylobacteriaceae</taxon>
        <taxon>Methylobacterium</taxon>
    </lineage>
</organism>
<evidence type="ECO:0000313" key="3">
    <source>
        <dbReference type="Proteomes" id="UP000035929"/>
    </source>
</evidence>
<comment type="caution">
    <text evidence="2">The sequence shown here is derived from an EMBL/GenBank/DDBJ whole genome shotgun (WGS) entry which is preliminary data.</text>
</comment>
<dbReference type="EMBL" id="LABX01000072">
    <property type="protein sequence ID" value="KMO36212.1"/>
    <property type="molecule type" value="Genomic_DNA"/>
</dbReference>
<gene>
    <name evidence="2" type="ORF">VP06_10545</name>
</gene>
<evidence type="ECO:0000256" key="1">
    <source>
        <dbReference type="SAM" id="MobiDB-lite"/>
    </source>
</evidence>
<evidence type="ECO:0000313" key="2">
    <source>
        <dbReference type="EMBL" id="KMO36212.1"/>
    </source>
</evidence>
<protein>
    <submittedName>
        <fullName evidence="2">Uncharacterized protein</fullName>
    </submittedName>
</protein>
<dbReference type="RefSeq" id="WP_048463714.1">
    <property type="nucleotide sequence ID" value="NZ_LABX01000072.1"/>
</dbReference>
<accession>A0A0J6SRK7</accession>
<dbReference type="PATRIC" id="fig|270351.6.peg.7008"/>
<proteinExistence type="predicted"/>